<dbReference type="InterPro" id="IPR036170">
    <property type="entry name" value="YezG-like_sf"/>
</dbReference>
<dbReference type="Gene3D" id="3.30.500.20">
    <property type="entry name" value="BH3703-like domains"/>
    <property type="match status" value="1"/>
</dbReference>
<protein>
    <recommendedName>
        <fullName evidence="3">DUF600 family protein</fullName>
    </recommendedName>
</protein>
<dbReference type="SUPFAM" id="SSF160424">
    <property type="entry name" value="BH3703-like"/>
    <property type="match status" value="1"/>
</dbReference>
<evidence type="ECO:0008006" key="3">
    <source>
        <dbReference type="Google" id="ProtNLM"/>
    </source>
</evidence>
<keyword evidence="2" id="KW-1185">Reference proteome</keyword>
<organism evidence="1 2">
    <name type="scientific">Actinopolymorpha singaporensis</name>
    <dbReference type="NCBI Taxonomy" id="117157"/>
    <lineage>
        <taxon>Bacteria</taxon>
        <taxon>Bacillati</taxon>
        <taxon>Actinomycetota</taxon>
        <taxon>Actinomycetes</taxon>
        <taxon>Propionibacteriales</taxon>
        <taxon>Actinopolymorphaceae</taxon>
        <taxon>Actinopolymorpha</taxon>
    </lineage>
</organism>
<reference evidence="1 2" key="1">
    <citation type="submission" date="2016-10" db="EMBL/GenBank/DDBJ databases">
        <authorList>
            <person name="de Groot N.N."/>
        </authorList>
    </citation>
    <scope>NUCLEOTIDE SEQUENCE [LARGE SCALE GENOMIC DNA]</scope>
    <source>
        <strain evidence="1 2">DSM 22024</strain>
    </source>
</reference>
<sequence>MVDQARQQELLQAIGQALVDELPDDFTSARVVCSMVGDQARFDVVHTDRTGRQTSTGMPDDLYELFSDLRDATYETGKGAWYTARFELASDGRFSIDFDYDGEPSVASATEDDFREDLERYPREPDLVPGWYARRT</sequence>
<gene>
    <name evidence="1" type="ORF">SAMN04489717_1288</name>
</gene>
<dbReference type="Proteomes" id="UP000198983">
    <property type="component" value="Chromosome I"/>
</dbReference>
<name>A0A1H1NMA5_9ACTN</name>
<evidence type="ECO:0000313" key="1">
    <source>
        <dbReference type="EMBL" id="SDS00098.1"/>
    </source>
</evidence>
<dbReference type="OrthoDB" id="6957847at2"/>
<dbReference type="EMBL" id="LT629732">
    <property type="protein sequence ID" value="SDS00098.1"/>
    <property type="molecule type" value="Genomic_DNA"/>
</dbReference>
<dbReference type="Pfam" id="PF04634">
    <property type="entry name" value="YezG-like"/>
    <property type="match status" value="1"/>
</dbReference>
<evidence type="ECO:0000313" key="2">
    <source>
        <dbReference type="Proteomes" id="UP000198983"/>
    </source>
</evidence>
<dbReference type="InterPro" id="IPR006728">
    <property type="entry name" value="YezG-like"/>
</dbReference>
<accession>A0A1H1NMA5</accession>
<dbReference type="STRING" id="117157.SAMN04489717_1288"/>
<dbReference type="RefSeq" id="WP_092651505.1">
    <property type="nucleotide sequence ID" value="NZ_LT629732.1"/>
</dbReference>
<proteinExistence type="predicted"/>
<dbReference type="AlphaFoldDB" id="A0A1H1NMA5"/>